<feature type="region of interest" description="Disordered" evidence="3">
    <location>
        <begin position="1"/>
        <end position="27"/>
    </location>
</feature>
<dbReference type="Pfam" id="PF08531">
    <property type="entry name" value="Bac_rhamnosid_N"/>
    <property type="match status" value="1"/>
</dbReference>
<evidence type="ECO:0000256" key="1">
    <source>
        <dbReference type="ARBA" id="ARBA00001445"/>
    </source>
</evidence>
<feature type="compositionally biased region" description="Basic and acidic residues" evidence="3">
    <location>
        <begin position="16"/>
        <end position="27"/>
    </location>
</feature>
<evidence type="ECO:0000256" key="3">
    <source>
        <dbReference type="SAM" id="MobiDB-lite"/>
    </source>
</evidence>
<dbReference type="InterPro" id="IPR035396">
    <property type="entry name" value="Bac_rhamnosid6H"/>
</dbReference>
<feature type="compositionally biased region" description="Pro residues" evidence="3">
    <location>
        <begin position="1"/>
        <end position="10"/>
    </location>
</feature>
<dbReference type="InterPro" id="IPR008902">
    <property type="entry name" value="Rhamnosid_concanavalin"/>
</dbReference>
<accession>A0ABY4NAV2</accession>
<feature type="domain" description="Bacterial alpha-L-rhamnosidase N-terminal" evidence="5">
    <location>
        <begin position="70"/>
        <end position="221"/>
    </location>
</feature>
<dbReference type="Proteomes" id="UP001055868">
    <property type="component" value="Chromosome"/>
</dbReference>
<dbReference type="InterPro" id="IPR013737">
    <property type="entry name" value="Bac_rhamnosid_N"/>
</dbReference>
<dbReference type="PANTHER" id="PTHR33307:SF6">
    <property type="entry name" value="ALPHA-RHAMNOSIDASE (EUROFUNG)-RELATED"/>
    <property type="match status" value="1"/>
</dbReference>
<evidence type="ECO:0000313" key="7">
    <source>
        <dbReference type="EMBL" id="UQN31695.1"/>
    </source>
</evidence>
<evidence type="ECO:0000259" key="5">
    <source>
        <dbReference type="Pfam" id="PF08531"/>
    </source>
</evidence>
<dbReference type="InterPro" id="IPR012341">
    <property type="entry name" value="6hp_glycosidase-like_sf"/>
</dbReference>
<dbReference type="Pfam" id="PF05592">
    <property type="entry name" value="Bac_rhamnosid"/>
    <property type="match status" value="1"/>
</dbReference>
<dbReference type="Pfam" id="PF17389">
    <property type="entry name" value="Bac_rhamnosid6H"/>
    <property type="match status" value="1"/>
</dbReference>
<proteinExistence type="predicted"/>
<dbReference type="InterPro" id="IPR008928">
    <property type="entry name" value="6-hairpin_glycosidase_sf"/>
</dbReference>
<feature type="region of interest" description="Disordered" evidence="3">
    <location>
        <begin position="602"/>
        <end position="637"/>
    </location>
</feature>
<evidence type="ECO:0000259" key="6">
    <source>
        <dbReference type="Pfam" id="PF17389"/>
    </source>
</evidence>
<dbReference type="PANTHER" id="PTHR33307">
    <property type="entry name" value="ALPHA-RHAMNOSIDASE (EUROFUNG)"/>
    <property type="match status" value="1"/>
</dbReference>
<keyword evidence="8" id="KW-1185">Reference proteome</keyword>
<dbReference type="EC" id="3.2.1.40" evidence="2"/>
<dbReference type="SUPFAM" id="SSF48208">
    <property type="entry name" value="Six-hairpin glycosidases"/>
    <property type="match status" value="1"/>
</dbReference>
<gene>
    <name evidence="7" type="ORF">M4486_11630</name>
</gene>
<protein>
    <recommendedName>
        <fullName evidence="2">alpha-L-rhamnosidase</fullName>
        <ecNumber evidence="2">3.2.1.40</ecNumber>
    </recommendedName>
</protein>
<comment type="catalytic activity">
    <reaction evidence="1">
        <text>Hydrolysis of terminal non-reducing alpha-L-rhamnose residues in alpha-L-rhamnosides.</text>
        <dbReference type="EC" id="3.2.1.40"/>
    </reaction>
</comment>
<evidence type="ECO:0000313" key="8">
    <source>
        <dbReference type="Proteomes" id="UP001055868"/>
    </source>
</evidence>
<keyword evidence="7" id="KW-0378">Hydrolase</keyword>
<dbReference type="InterPro" id="IPR016007">
    <property type="entry name" value="Alpha_rhamnosid"/>
</dbReference>
<reference evidence="7" key="1">
    <citation type="submission" date="2022-05" db="EMBL/GenBank/DDBJ databases">
        <title>Genomic analysis of Brachybacterium sp. CBA3104.</title>
        <authorList>
            <person name="Roh S.W."/>
            <person name="Kim Y.B."/>
            <person name="Kim Y."/>
        </authorList>
    </citation>
    <scope>NUCLEOTIDE SEQUENCE</scope>
    <source>
        <strain evidence="7">CBA3104</strain>
    </source>
</reference>
<organism evidence="7 8">
    <name type="scientific">Brachybacterium kimchii</name>
    <dbReference type="NCBI Taxonomy" id="2942909"/>
    <lineage>
        <taxon>Bacteria</taxon>
        <taxon>Bacillati</taxon>
        <taxon>Actinomycetota</taxon>
        <taxon>Actinomycetes</taxon>
        <taxon>Micrococcales</taxon>
        <taxon>Dermabacteraceae</taxon>
        <taxon>Brachybacterium</taxon>
    </lineage>
</organism>
<evidence type="ECO:0000256" key="2">
    <source>
        <dbReference type="ARBA" id="ARBA00012652"/>
    </source>
</evidence>
<dbReference type="GO" id="GO:0016787">
    <property type="term" value="F:hydrolase activity"/>
    <property type="evidence" value="ECO:0007669"/>
    <property type="project" value="UniProtKB-KW"/>
</dbReference>
<sequence>MTTPSPPLSPTPAEHSPSRDIGPARDLETLRPRIPLPDLWRADWITASPWAADPHAAPIFRRAWELPSPVARATLHVSGLGTVLAWVNGHPASEQRLAPGLTNASVAARAVSWDVTAQAAGSTRVCLAAELGRGFFDLHSPEVWMWSEAPWREAPRVTAELHVTCEDGCEHVLVTDETWRCATGGLRFDSLYEGETWDEALEPHGWREPGFEDADGHDTRASSRWAPVTVLAPDPGPSAALPRPRAAREIPTTGLPLREAMAEPILVQGTLLPTWTDLGDGRFVGDLGRVVAGWTRLEPLTDERLEVTLVHGERLADDGSVIAENAFIPTGRFQRDDVALEGRPFESHHTYKGFRYVEVRGAVPGRDAEILGRAAWADVPLVGGTETSDPTLAWLEEAFIATVRANLHWVLTDTPTYEKNGWTGDAQVALPALLTRFDLRRFLTSWLDDFLDAQREDGSLPVIVPSAGWGYGDGQCAPAPEWTTLYPVLVDALEGEYGLDLWPIHGEAVEDYLDFELARLDADGLAVGILGDYLSPGADGPPPEDVRLESSLMLHRALDVIARAGRSIHRERYARARDELAAHVLRVFFDAERSVFASAPLHGNPHLADGDGAGNSAPPESPAHSDPGAPTDPGFRQTPQIQALASGIVPAGHVDAVRRHLVEDIRARGDHHDAGCLGMAHLGGVLVQAGRADLALAVARNPAPPSWESWRLAGHRTLLEMWVEPVRSRAHYFMGAGVDFVARDLVGLHRTAPDWATFELRPVLVPGLDRLAVEHRGIRAGWEQEADGDLRGDADGASDLDIPCSRVHLTVPDGSRALVHLPDGRRLEVGPGEHRWELGG</sequence>
<evidence type="ECO:0000259" key="4">
    <source>
        <dbReference type="Pfam" id="PF05592"/>
    </source>
</evidence>
<dbReference type="RefSeq" id="WP_249481122.1">
    <property type="nucleotide sequence ID" value="NZ_CP097218.1"/>
</dbReference>
<feature type="domain" description="Alpha-L-rhamnosidase six-hairpin glycosidase" evidence="6">
    <location>
        <begin position="384"/>
        <end position="742"/>
    </location>
</feature>
<dbReference type="Gene3D" id="2.60.120.260">
    <property type="entry name" value="Galactose-binding domain-like"/>
    <property type="match status" value="2"/>
</dbReference>
<dbReference type="EMBL" id="CP097218">
    <property type="protein sequence ID" value="UQN31695.1"/>
    <property type="molecule type" value="Genomic_DNA"/>
</dbReference>
<dbReference type="Gene3D" id="1.50.10.10">
    <property type="match status" value="1"/>
</dbReference>
<feature type="domain" description="Alpha-L-rhamnosidase concanavalin-like" evidence="4">
    <location>
        <begin position="278"/>
        <end position="365"/>
    </location>
</feature>
<name>A0ABY4NAV2_9MICO</name>